<evidence type="ECO:0000313" key="1">
    <source>
        <dbReference type="EMBL" id="AHJ63149.1"/>
    </source>
</evidence>
<protein>
    <submittedName>
        <fullName evidence="1">Uncharacterized protein</fullName>
    </submittedName>
</protein>
<evidence type="ECO:0000313" key="2">
    <source>
        <dbReference type="Proteomes" id="UP000019438"/>
    </source>
</evidence>
<accession>A0AAN0RE34</accession>
<proteinExistence type="predicted"/>
<name>A0AAN0RE34_9PROT</name>
<reference evidence="2" key="1">
    <citation type="submission" date="2012-06" db="EMBL/GenBank/DDBJ databases">
        <title>Genome analysis of multiple Granulibacter bethesdensis isolates demonstrates substantial genome diversity.</title>
        <authorList>
            <person name="Greenberg D.E."/>
            <person name="Porcella S.F."/>
            <person name="Zarember K."/>
            <person name="Zelazny A.M."/>
            <person name="Bruno D."/>
            <person name="Martens C."/>
            <person name="Barbian K.D."/>
            <person name="Jaske E."/>
            <person name="Holland S.M."/>
        </authorList>
    </citation>
    <scope>NUCLEOTIDE SEQUENCE [LARGE SCALE GENOMIC DNA]</scope>
    <source>
        <strain evidence="2">CGDNIH3</strain>
    </source>
</reference>
<dbReference type="Proteomes" id="UP000019438">
    <property type="component" value="Chromosome"/>
</dbReference>
<dbReference type="KEGG" id="gbc:GbCGDNIH3_7102"/>
<gene>
    <name evidence="1" type="ORF">GbCGDNIH3_7102</name>
</gene>
<dbReference type="AlphaFoldDB" id="A0AAN0RE34"/>
<sequence length="73" mass="7834">MFYLETARFHGPFFISRFTGDCSDFFSGSGQNFACCYSSFVGNSFCSTGVSRSFGAQACRCGGGGRKPFSSCT</sequence>
<dbReference type="EMBL" id="CP003181">
    <property type="protein sequence ID" value="AHJ63149.1"/>
    <property type="molecule type" value="Genomic_DNA"/>
</dbReference>
<organism evidence="1 2">
    <name type="scientific">Granulibacter bethesdensis</name>
    <dbReference type="NCBI Taxonomy" id="364410"/>
    <lineage>
        <taxon>Bacteria</taxon>
        <taxon>Pseudomonadati</taxon>
        <taxon>Pseudomonadota</taxon>
        <taxon>Alphaproteobacteria</taxon>
        <taxon>Acetobacterales</taxon>
        <taxon>Acetobacteraceae</taxon>
        <taxon>Granulibacter</taxon>
    </lineage>
</organism>